<keyword evidence="2" id="KW-0430">Lectin</keyword>
<dbReference type="Gene3D" id="3.10.100.10">
    <property type="entry name" value="Mannose-Binding Protein A, subunit A"/>
    <property type="match status" value="1"/>
</dbReference>
<dbReference type="InterPro" id="IPR033992">
    <property type="entry name" value="NKR-like_CTLD"/>
</dbReference>
<accession>A0A6I8NA69</accession>
<dbReference type="GO" id="GO:0016020">
    <property type="term" value="C:membrane"/>
    <property type="evidence" value="ECO:0007669"/>
    <property type="project" value="UniProtKB-SubCell"/>
</dbReference>
<reference evidence="4 5" key="1">
    <citation type="journal article" date="2008" name="Nature">
        <title>Genome analysis of the platypus reveals unique signatures of evolution.</title>
        <authorList>
            <person name="Warren W.C."/>
            <person name="Hillier L.W."/>
            <person name="Marshall Graves J.A."/>
            <person name="Birney E."/>
            <person name="Ponting C.P."/>
            <person name="Grutzner F."/>
            <person name="Belov K."/>
            <person name="Miller W."/>
            <person name="Clarke L."/>
            <person name="Chinwalla A.T."/>
            <person name="Yang S.P."/>
            <person name="Heger A."/>
            <person name="Locke D.P."/>
            <person name="Miethke P."/>
            <person name="Waters P.D."/>
            <person name="Veyrunes F."/>
            <person name="Fulton L."/>
            <person name="Fulton B."/>
            <person name="Graves T."/>
            <person name="Wallis J."/>
            <person name="Puente X.S."/>
            <person name="Lopez-Otin C."/>
            <person name="Ordonez G.R."/>
            <person name="Eichler E.E."/>
            <person name="Chen L."/>
            <person name="Cheng Z."/>
            <person name="Deakin J.E."/>
            <person name="Alsop A."/>
            <person name="Thompson K."/>
            <person name="Kirby P."/>
            <person name="Papenfuss A.T."/>
            <person name="Wakefield M.J."/>
            <person name="Olender T."/>
            <person name="Lancet D."/>
            <person name="Huttley G.A."/>
            <person name="Smit A.F."/>
            <person name="Pask A."/>
            <person name="Temple-Smith P."/>
            <person name="Batzer M.A."/>
            <person name="Walker J.A."/>
            <person name="Konkel M.K."/>
            <person name="Harris R.S."/>
            <person name="Whittington C.M."/>
            <person name="Wong E.S."/>
            <person name="Gemmell N.J."/>
            <person name="Buschiazzo E."/>
            <person name="Vargas Jentzsch I.M."/>
            <person name="Merkel A."/>
            <person name="Schmitz J."/>
            <person name="Zemann A."/>
            <person name="Churakov G."/>
            <person name="Kriegs J.O."/>
            <person name="Brosius J."/>
            <person name="Murchison E.P."/>
            <person name="Sachidanandam R."/>
            <person name="Smith C."/>
            <person name="Hannon G.J."/>
            <person name="Tsend-Ayush E."/>
            <person name="McMillan D."/>
            <person name="Attenborough R."/>
            <person name="Rens W."/>
            <person name="Ferguson-Smith M."/>
            <person name="Lefevre C.M."/>
            <person name="Sharp J.A."/>
            <person name="Nicholas K.R."/>
            <person name="Ray D.A."/>
            <person name="Kube M."/>
            <person name="Reinhardt R."/>
            <person name="Pringle T.H."/>
            <person name="Taylor J."/>
            <person name="Jones R.C."/>
            <person name="Nixon B."/>
            <person name="Dacheux J.L."/>
            <person name="Niwa H."/>
            <person name="Sekita Y."/>
            <person name="Huang X."/>
            <person name="Stark A."/>
            <person name="Kheradpour P."/>
            <person name="Kellis M."/>
            <person name="Flicek P."/>
            <person name="Chen Y."/>
            <person name="Webber C."/>
            <person name="Hardison R."/>
            <person name="Nelson J."/>
            <person name="Hallsworth-Pepin K."/>
            <person name="Delehaunty K."/>
            <person name="Markovic C."/>
            <person name="Minx P."/>
            <person name="Feng Y."/>
            <person name="Kremitzki C."/>
            <person name="Mitreva M."/>
            <person name="Glasscock J."/>
            <person name="Wylie T."/>
            <person name="Wohldmann P."/>
            <person name="Thiru P."/>
            <person name="Nhan M.N."/>
            <person name="Pohl C.S."/>
            <person name="Smith S.M."/>
            <person name="Hou S."/>
            <person name="Nefedov M."/>
            <person name="de Jong P.J."/>
            <person name="Renfree M.B."/>
            <person name="Mardis E.R."/>
            <person name="Wilson R.K."/>
        </authorList>
    </citation>
    <scope>NUCLEOTIDE SEQUENCE [LARGE SCALE GENOMIC DNA]</scope>
    <source>
        <strain evidence="4 5">Glennie</strain>
    </source>
</reference>
<dbReference type="InterPro" id="IPR016186">
    <property type="entry name" value="C-type_lectin-like/link_sf"/>
</dbReference>
<keyword evidence="5" id="KW-1185">Reference proteome</keyword>
<dbReference type="InParanoid" id="A0A6I8NA69"/>
<dbReference type="Ensembl" id="ENSOANT00000075377.1">
    <property type="protein sequence ID" value="ENSOANP00000037723.1"/>
    <property type="gene ID" value="ENSOANG00000037292.1"/>
</dbReference>
<dbReference type="AlphaFoldDB" id="A0A6I8NA69"/>
<evidence type="ECO:0000313" key="5">
    <source>
        <dbReference type="Proteomes" id="UP000002279"/>
    </source>
</evidence>
<dbReference type="OMA" id="WHWIDNS"/>
<dbReference type="InterPro" id="IPR052869">
    <property type="entry name" value="CLEC5A"/>
</dbReference>
<dbReference type="SUPFAM" id="SSF56436">
    <property type="entry name" value="C-type lectin-like"/>
    <property type="match status" value="1"/>
</dbReference>
<dbReference type="GO" id="GO:0030246">
    <property type="term" value="F:carbohydrate binding"/>
    <property type="evidence" value="ECO:0007669"/>
    <property type="project" value="UniProtKB-KW"/>
</dbReference>
<dbReference type="PANTHER" id="PTHR47536:SF1">
    <property type="entry name" value="C-TYPE LECTIN DOMAIN FAMILY 5 MEMBER A"/>
    <property type="match status" value="1"/>
</dbReference>
<dbReference type="Proteomes" id="UP000002279">
    <property type="component" value="Chromosome 2"/>
</dbReference>
<dbReference type="FunCoup" id="A0A6I8NA69">
    <property type="interactions" value="56"/>
</dbReference>
<feature type="domain" description="C-type lectin" evidence="3">
    <location>
        <begin position="60"/>
        <end position="167"/>
    </location>
</feature>
<dbReference type="PANTHER" id="PTHR47536">
    <property type="entry name" value="C-TYPE LECTIN DOMAIN FAMILY 5 MEMBER A"/>
    <property type="match status" value="1"/>
</dbReference>
<dbReference type="PROSITE" id="PS50041">
    <property type="entry name" value="C_TYPE_LECTIN_2"/>
    <property type="match status" value="1"/>
</dbReference>
<evidence type="ECO:0000313" key="4">
    <source>
        <dbReference type="Ensembl" id="ENSOANP00000037723.1"/>
    </source>
</evidence>
<reference evidence="4" key="3">
    <citation type="submission" date="2025-09" db="UniProtKB">
        <authorList>
            <consortium name="Ensembl"/>
        </authorList>
    </citation>
    <scope>IDENTIFICATION</scope>
    <source>
        <strain evidence="4">Glennie</strain>
    </source>
</reference>
<evidence type="ECO:0000256" key="1">
    <source>
        <dbReference type="ARBA" id="ARBA00004167"/>
    </source>
</evidence>
<dbReference type="InterPro" id="IPR016187">
    <property type="entry name" value="CTDL_fold"/>
</dbReference>
<protein>
    <recommendedName>
        <fullName evidence="3">C-type lectin domain-containing protein</fullName>
    </recommendedName>
</protein>
<name>A0A6I8NA69_ORNAN</name>
<dbReference type="GeneTree" id="ENSGT00910000144330"/>
<comment type="subcellular location">
    <subcellularLocation>
        <location evidence="1">Membrane</location>
        <topology evidence="1">Single-pass membrane protein</topology>
    </subcellularLocation>
</comment>
<evidence type="ECO:0000256" key="2">
    <source>
        <dbReference type="ARBA" id="ARBA00022734"/>
    </source>
</evidence>
<dbReference type="Pfam" id="PF00059">
    <property type="entry name" value="Lectin_C"/>
    <property type="match status" value="1"/>
</dbReference>
<evidence type="ECO:0000259" key="3">
    <source>
        <dbReference type="PROSITE" id="PS50041"/>
    </source>
</evidence>
<organism evidence="4 5">
    <name type="scientific">Ornithorhynchus anatinus</name>
    <name type="common">Duckbill platypus</name>
    <dbReference type="NCBI Taxonomy" id="9258"/>
    <lineage>
        <taxon>Eukaryota</taxon>
        <taxon>Metazoa</taxon>
        <taxon>Chordata</taxon>
        <taxon>Craniata</taxon>
        <taxon>Vertebrata</taxon>
        <taxon>Euteleostomi</taxon>
        <taxon>Mammalia</taxon>
        <taxon>Monotremata</taxon>
        <taxon>Ornithorhynchidae</taxon>
        <taxon>Ornithorhynchus</taxon>
    </lineage>
</organism>
<reference evidence="4" key="2">
    <citation type="submission" date="2025-08" db="UniProtKB">
        <authorList>
            <consortium name="Ensembl"/>
        </authorList>
    </citation>
    <scope>IDENTIFICATION</scope>
    <source>
        <strain evidence="4">Glennie</strain>
    </source>
</reference>
<dbReference type="CDD" id="cd03593">
    <property type="entry name" value="CLECT_NK_receptors_like"/>
    <property type="match status" value="1"/>
</dbReference>
<dbReference type="SMART" id="SM00034">
    <property type="entry name" value="CLECT"/>
    <property type="match status" value="1"/>
</dbReference>
<proteinExistence type="predicted"/>
<dbReference type="InterPro" id="IPR001304">
    <property type="entry name" value="C-type_lectin-like"/>
</dbReference>
<sequence length="179" mass="20077">MNWAAVIPGLIVLVLKVIGSTLFLQYFSEIFPPVTFSDSDLLNATNRSSGTVCPILWQFRGGRCYFFSTQEKAWNQSRDSCTQEDASLAVGTSRAKLDFLNSSVKLESYFVGLRYHHSDNKWRWVDGTELSADIAITRRPDFDCATVGFGRNLSPTLCDNAHRWICEKPALSSGKPKRA</sequence>
<dbReference type="Bgee" id="ENSOANG00000037292">
    <property type="expression patterns" value="Expressed in female reproductive system and 1 other cell type or tissue"/>
</dbReference>